<feature type="region of interest" description="Disordered" evidence="2">
    <location>
        <begin position="837"/>
        <end position="870"/>
    </location>
</feature>
<feature type="compositionally biased region" description="Low complexity" evidence="2">
    <location>
        <begin position="396"/>
        <end position="413"/>
    </location>
</feature>
<feature type="compositionally biased region" description="Polar residues" evidence="2">
    <location>
        <begin position="1070"/>
        <end position="1088"/>
    </location>
</feature>
<feature type="compositionally biased region" description="Low complexity" evidence="2">
    <location>
        <begin position="1046"/>
        <end position="1055"/>
    </location>
</feature>
<feature type="region of interest" description="Disordered" evidence="2">
    <location>
        <begin position="1368"/>
        <end position="1407"/>
    </location>
</feature>
<evidence type="ECO:0000313" key="4">
    <source>
        <dbReference type="Proteomes" id="UP001283361"/>
    </source>
</evidence>
<proteinExistence type="predicted"/>
<feature type="compositionally biased region" description="Polar residues" evidence="2">
    <location>
        <begin position="958"/>
        <end position="976"/>
    </location>
</feature>
<feature type="region of interest" description="Disordered" evidence="2">
    <location>
        <begin position="460"/>
        <end position="481"/>
    </location>
</feature>
<feature type="region of interest" description="Disordered" evidence="2">
    <location>
        <begin position="396"/>
        <end position="439"/>
    </location>
</feature>
<comment type="caution">
    <text evidence="3">The sequence shown here is derived from an EMBL/GenBank/DDBJ whole genome shotgun (WGS) entry which is preliminary data.</text>
</comment>
<feature type="region of interest" description="Disordered" evidence="2">
    <location>
        <begin position="195"/>
        <end position="219"/>
    </location>
</feature>
<dbReference type="EMBL" id="JAWDGP010003273">
    <property type="protein sequence ID" value="KAK3775776.1"/>
    <property type="molecule type" value="Genomic_DNA"/>
</dbReference>
<feature type="region of interest" description="Disordered" evidence="2">
    <location>
        <begin position="2048"/>
        <end position="2137"/>
    </location>
</feature>
<feature type="compositionally biased region" description="Basic and acidic residues" evidence="2">
    <location>
        <begin position="566"/>
        <end position="586"/>
    </location>
</feature>
<feature type="compositionally biased region" description="Acidic residues" evidence="2">
    <location>
        <begin position="1832"/>
        <end position="1844"/>
    </location>
</feature>
<protein>
    <submittedName>
        <fullName evidence="3">Uncharacterized protein</fullName>
    </submittedName>
</protein>
<feature type="compositionally biased region" description="Polar residues" evidence="2">
    <location>
        <begin position="1941"/>
        <end position="1950"/>
    </location>
</feature>
<feature type="region of interest" description="Disordered" evidence="2">
    <location>
        <begin position="812"/>
        <end position="831"/>
    </location>
</feature>
<feature type="region of interest" description="Disordered" evidence="2">
    <location>
        <begin position="1872"/>
        <end position="2015"/>
    </location>
</feature>
<feature type="region of interest" description="Disordered" evidence="2">
    <location>
        <begin position="1756"/>
        <end position="1779"/>
    </location>
</feature>
<feature type="compositionally biased region" description="Polar residues" evidence="2">
    <location>
        <begin position="856"/>
        <end position="870"/>
    </location>
</feature>
<feature type="region of interest" description="Disordered" evidence="2">
    <location>
        <begin position="1459"/>
        <end position="1540"/>
    </location>
</feature>
<evidence type="ECO:0000256" key="1">
    <source>
        <dbReference type="SAM" id="Coils"/>
    </source>
</evidence>
<feature type="compositionally biased region" description="Low complexity" evidence="2">
    <location>
        <begin position="2003"/>
        <end position="2015"/>
    </location>
</feature>
<sequence>MVESSLPEIGSRWGPHVGVDSMEEMENERDTRQKTELGCQREKKVCSLNLDPNLFEVCETSNNRNLPPRPRNALRPVAETIASKLRKEVQKRFEKRSDRAASFNPSLSRKQPELAKRSFSRRNSDITVSRVNSPKLSRQISDIPVSNIGATRSNRRNCERQAPHKGLAISRRQNSDLPMVSRRWSYDVQLTQTGPSLVPQKKTNTFMSRNSPPTKIPEQINTKNAQKCGKAKNLKLSRKIINEPKSKFPECKIVNVKLVAPDYVLPDRVFGPPAPVAKRKLRASHLHNAGNTKNTSQCSVTNLSPQNAIVCKNNRLKRHQKCYSKKDRNRENTMEKQAMIPNIVWNKHPKRRVSAVARETPLCKYCDWNKLCKNNMCSNNCGLSRDEALDLVSLYSDDSSDTSSLGSLQLDTQSGEKEEGEYAAEETGQPTRSNTADTDQAGCEGHCLVRAGCGGVCEAKSSDNEDQADTSSEDGHFARGCFSEDDMTVRYRNGNTQKEDEAGENERNSRSGLDGDGCNFSNLQGGSHDASESDSDSDSLSSATSKRPYVETAETVETGKMQDMATRAEDEVTESREHRVRGKDANTAKSASMDSCCCCRRDDQEPRLTVREMVKCLQERIASPEANCKSILGGSVKGGDAERRPPRKIMKEWLPPAAERTAGSTAGCPEDSVTVLSSKQDASADISAIRPRPRPRKLTSDGAAGSDKHETEVADATSQESRMPEIKLEKNECRTDPKVQANFSAAQEEKESVTERWEEAAPQAKLHMRSSETLNQATGFERIQNMKASILHLSPNDKDEIQVATEGRNNYKTESKEKFNSSEIKQNHLTEESFTTITLSSANNNLPRDSEESNPESRSGSQTAVPGHSQWTEALRKAKLALNRIRSRSLSPSQVSAKISQLVERGKLSFNKVIKSWSNMDATVSTAAHVSESAGLTEGFRSPLHFVPDASEPHTGPGTASSRSDLPSSTTTTQGDSFEPIYCLRINSPNLSSRRRHLSEINSHRGFSSVSARGLSSEQAVSGAAVVETDSQVDKGDAGSDEYNVTQPTQQPQQAADRRSPSPARGPQLESLTCPNPPCESSMNSETLLSKPEVSSLKPTLTHPSPLGSKRSRSPVLESILETESVSDGAGYNLVCPDEQLESAGVEEMSQSNVKVQVVGDVSSEKNRAQEIKEQLQKMEDIVIKLSKASEEGAQLLAPNEVPTRASLSDCSRDTRHDLEQISGHEDATGVLSSAPLKTQSLVNACDTALSESGMTDMMALLSQEVNIKRYPSYPDLTDLEDDDKEVSGAAGLLCQRESLTAIQAMAELDMDEELSNSSTDAPAAHQNSGDPSRHEVCGKDATTTSIGCETNRQIHVDESQRLAQEHEYAMEKSRSEEPSDSARDLMKQQSGPRSPPPRPLTGTSLGVAAEHHNSPQIDVVYRPEVKVGTMVSLLESCKVLTDSNNHPAMLHHGSCSCESSRLPSSTLHSLATGHGTESHGVPDDVSRDEGIAELYLPSPPTHSPGDGSRSTENCVSDSFSSNSDGQLRLHRNKEEKGSDLTTAVLSVDREGDQQQSVNLTAVRNDHPTANCLAEENDAFQENQRVENTEFLDGKAPLSNKTRAENNDIRECSDGLDSRVVLDADAATDLDRPFVDHSAQRDGSLIGEALQNIKALTENAYTSREAAQTFIEADSRANDNIRISFPTCTKDKDLEVKESPGFIAKSPVLTDDMLECEEQDSSLTGIQAISASSGLQTPEEKLLLEDATSCFTQACRPGTKSETHKPPFKAGDENSENNVTNFDVQEQKIFSCMMDEVGRLQQAADSDEKTGGDSVKSGQQIVQRASESCQVDYEDQDSSLESDELNESKLNLFLNEDSGCDLSLNSQSRSYKSFSTDEDKSSGAGETLPLPCDVELKRKKKKPSKNLNSGEGPFQQMGKAVKVGISSGSRGGSGSSGSNSRALSTQNSPDLNADGGSKQATGLAPQPPRAAPAQKTGEAASRQRRKEIKWDDELSIGDHEEVSTQSSSEMSSNRCNSCVSKTRALSCGPAKRSNSCCKTDTLFCRSKDKKERTRGQTDSVTSKSYRSQVRRSPPPPGMTSFNPRRVLAKSGEPQPRETSAPPVRVPRSSSTHAASLHAPSPGRASQGDNPGDVETPVEPVGAAATLDRTSVAQWGDVGPVTKFAAQKPPDITVGNLVYHDAGQDRNESIHANQLPSDKQEELNTAEKLAQRSSALPREFKTVKLSRNERGGPQLGDDEAAAIASNFDSEDSPFSAVSPRKDEQTLNNNHTSDVSELAVQRLRLYPELTARAAVSSEQCSSSTPDVNSSASTDSFTKSEVKGKQQQQQQQQKQQRQQQQQQMFFPHFAGSFHPRHVTNHPQPLLCRYLPFTSSSLGDLRTVGESNTGGHDFVSRLAHRVHSTDLAIARACSFVSRSQKHLDRCDQLIERSSTIIRTSQEMLAASRTQMENTFKALNLPQDKSAV</sequence>
<feature type="region of interest" description="Disordered" evidence="2">
    <location>
        <begin position="1312"/>
        <end position="1339"/>
    </location>
</feature>
<evidence type="ECO:0000313" key="3">
    <source>
        <dbReference type="EMBL" id="KAK3775776.1"/>
    </source>
</evidence>
<feature type="compositionally biased region" description="Polar residues" evidence="2">
    <location>
        <begin position="1509"/>
        <end position="1526"/>
    </location>
</feature>
<name>A0AAE0ZVE5_9GAST</name>
<feature type="region of interest" description="Disordered" evidence="2">
    <location>
        <begin position="635"/>
        <end position="726"/>
    </location>
</feature>
<feature type="compositionally biased region" description="Basic and acidic residues" evidence="2">
    <location>
        <begin position="1368"/>
        <end position="1387"/>
    </location>
</feature>
<feature type="compositionally biased region" description="Polar residues" evidence="2">
    <location>
        <begin position="1816"/>
        <end position="1829"/>
    </location>
</feature>
<feature type="region of interest" description="Disordered" evidence="2">
    <location>
        <begin position="1801"/>
        <end position="1844"/>
    </location>
</feature>
<feature type="compositionally biased region" description="Polar residues" evidence="2">
    <location>
        <begin position="2056"/>
        <end position="2067"/>
    </location>
</feature>
<feature type="compositionally biased region" description="Polar residues" evidence="2">
    <location>
        <begin position="837"/>
        <end position="847"/>
    </location>
</feature>
<feature type="compositionally biased region" description="Basic and acidic residues" evidence="2">
    <location>
        <begin position="497"/>
        <end position="509"/>
    </location>
</feature>
<feature type="compositionally biased region" description="Basic and acidic residues" evidence="2">
    <location>
        <begin position="1988"/>
        <end position="2002"/>
    </location>
</feature>
<gene>
    <name evidence="3" type="ORF">RRG08_047965</name>
</gene>
<feature type="compositionally biased region" description="Polar residues" evidence="2">
    <location>
        <begin position="428"/>
        <end position="438"/>
    </location>
</feature>
<feature type="compositionally biased region" description="Polar residues" evidence="2">
    <location>
        <begin position="1316"/>
        <end position="1331"/>
    </location>
</feature>
<feature type="compositionally biased region" description="Basic and acidic residues" evidence="2">
    <location>
        <begin position="1477"/>
        <end position="1491"/>
    </location>
</feature>
<feature type="region of interest" description="Disordered" evidence="2">
    <location>
        <begin position="93"/>
        <end position="133"/>
    </location>
</feature>
<feature type="compositionally biased region" description="Low complexity" evidence="2">
    <location>
        <begin position="2322"/>
        <end position="2339"/>
    </location>
</feature>
<feature type="region of interest" description="Disordered" evidence="2">
    <location>
        <begin position="494"/>
        <end position="586"/>
    </location>
</feature>
<reference evidence="3" key="1">
    <citation type="journal article" date="2023" name="G3 (Bethesda)">
        <title>A reference genome for the long-term kleptoplast-retaining sea slug Elysia crispata morphotype clarki.</title>
        <authorList>
            <person name="Eastman K.E."/>
            <person name="Pendleton A.L."/>
            <person name="Shaikh M.A."/>
            <person name="Suttiyut T."/>
            <person name="Ogas R."/>
            <person name="Tomko P."/>
            <person name="Gavelis G."/>
            <person name="Widhalm J.R."/>
            <person name="Wisecaver J.H."/>
        </authorList>
    </citation>
    <scope>NUCLEOTIDE SEQUENCE</scope>
    <source>
        <strain evidence="3">ECLA1</strain>
    </source>
</reference>
<feature type="compositionally biased region" description="Low complexity" evidence="2">
    <location>
        <begin position="2101"/>
        <end position="2110"/>
    </location>
</feature>
<accession>A0AAE0ZVE5</accession>
<feature type="region of interest" description="Disordered" evidence="2">
    <location>
        <begin position="941"/>
        <end position="976"/>
    </location>
</feature>
<feature type="compositionally biased region" description="Polar residues" evidence="2">
    <location>
        <begin position="2294"/>
        <end position="2314"/>
    </location>
</feature>
<keyword evidence="1" id="KW-0175">Coiled coil</keyword>
<feature type="region of interest" description="Disordered" evidence="2">
    <location>
        <begin position="2292"/>
        <end position="2339"/>
    </location>
</feature>
<feature type="region of interest" description="Disordered" evidence="2">
    <location>
        <begin position="2246"/>
        <end position="2272"/>
    </location>
</feature>
<feature type="coiled-coil region" evidence="1">
    <location>
        <begin position="1162"/>
        <end position="1192"/>
    </location>
</feature>
<feature type="region of interest" description="Disordered" evidence="2">
    <location>
        <begin position="1021"/>
        <end position="1114"/>
    </location>
</feature>
<keyword evidence="4" id="KW-1185">Reference proteome</keyword>
<dbReference type="Proteomes" id="UP001283361">
    <property type="component" value="Unassembled WGS sequence"/>
</dbReference>
<evidence type="ECO:0000256" key="2">
    <source>
        <dbReference type="SAM" id="MobiDB-lite"/>
    </source>
</evidence>
<organism evidence="3 4">
    <name type="scientific">Elysia crispata</name>
    <name type="common">lettuce slug</name>
    <dbReference type="NCBI Taxonomy" id="231223"/>
    <lineage>
        <taxon>Eukaryota</taxon>
        <taxon>Metazoa</taxon>
        <taxon>Spiralia</taxon>
        <taxon>Lophotrochozoa</taxon>
        <taxon>Mollusca</taxon>
        <taxon>Gastropoda</taxon>
        <taxon>Heterobranchia</taxon>
        <taxon>Euthyneura</taxon>
        <taxon>Panpulmonata</taxon>
        <taxon>Sacoglossa</taxon>
        <taxon>Placobranchoidea</taxon>
        <taxon>Plakobranchidae</taxon>
        <taxon>Elysia</taxon>
    </lineage>
</organism>